<feature type="domain" description="HTH cro/C1-type" evidence="1">
    <location>
        <begin position="10"/>
        <end position="64"/>
    </location>
</feature>
<keyword evidence="3" id="KW-1185">Reference proteome</keyword>
<organism evidence="2 3">
    <name type="scientific">Ulvibacterium marinum</name>
    <dbReference type="NCBI Taxonomy" id="2419782"/>
    <lineage>
        <taxon>Bacteria</taxon>
        <taxon>Pseudomonadati</taxon>
        <taxon>Bacteroidota</taxon>
        <taxon>Flavobacteriia</taxon>
        <taxon>Flavobacteriales</taxon>
        <taxon>Flavobacteriaceae</taxon>
        <taxon>Ulvibacterium</taxon>
    </lineage>
</organism>
<dbReference type="Pfam" id="PF01381">
    <property type="entry name" value="HTH_3"/>
    <property type="match status" value="1"/>
</dbReference>
<dbReference type="Gene3D" id="1.10.260.40">
    <property type="entry name" value="lambda repressor-like DNA-binding domains"/>
    <property type="match status" value="1"/>
</dbReference>
<dbReference type="CDD" id="cd00093">
    <property type="entry name" value="HTH_XRE"/>
    <property type="match status" value="1"/>
</dbReference>
<gene>
    <name evidence="2" type="ORF">D7Z94_24315</name>
</gene>
<dbReference type="SMART" id="SM00530">
    <property type="entry name" value="HTH_XRE"/>
    <property type="match status" value="1"/>
</dbReference>
<dbReference type="GO" id="GO:0003677">
    <property type="term" value="F:DNA binding"/>
    <property type="evidence" value="ECO:0007669"/>
    <property type="project" value="InterPro"/>
</dbReference>
<reference evidence="2 3" key="1">
    <citation type="submission" date="2018-10" db="EMBL/GenBank/DDBJ databases">
        <title>Ulvibacterium marinum gen. nov., sp. nov., a novel marine bacterium of the family Flavobacteriaceae, isolated from a culture of the green alga Ulva prolifera.</title>
        <authorList>
            <person name="Zhang Z."/>
        </authorList>
    </citation>
    <scope>NUCLEOTIDE SEQUENCE [LARGE SCALE GENOMIC DNA]</scope>
    <source>
        <strain evidence="2 3">CCMM003</strain>
    </source>
</reference>
<evidence type="ECO:0000313" key="2">
    <source>
        <dbReference type="EMBL" id="RKN76906.1"/>
    </source>
</evidence>
<dbReference type="InterPro" id="IPR001387">
    <property type="entry name" value="Cro/C1-type_HTH"/>
</dbReference>
<dbReference type="InterPro" id="IPR010982">
    <property type="entry name" value="Lambda_DNA-bd_dom_sf"/>
</dbReference>
<dbReference type="Proteomes" id="UP000276603">
    <property type="component" value="Unassembled WGS sequence"/>
</dbReference>
<sequence>MPQGEIDISILKYRKEKRISQADFGRLVGVKQATVSNWESKKVIPSGKHLERIRELMDSQIPDGKPKSSSDELALLKELLSAKEEIIVHLKTTIDRIKEG</sequence>
<dbReference type="PROSITE" id="PS50943">
    <property type="entry name" value="HTH_CROC1"/>
    <property type="match status" value="1"/>
</dbReference>
<dbReference type="RefSeq" id="WP_120714253.1">
    <property type="nucleotide sequence ID" value="NZ_RBCJ01000006.1"/>
</dbReference>
<dbReference type="EMBL" id="RBCJ01000006">
    <property type="protein sequence ID" value="RKN76906.1"/>
    <property type="molecule type" value="Genomic_DNA"/>
</dbReference>
<name>A0A3B0BZW8_9FLAO</name>
<dbReference type="SUPFAM" id="SSF47413">
    <property type="entry name" value="lambda repressor-like DNA-binding domains"/>
    <property type="match status" value="1"/>
</dbReference>
<dbReference type="OrthoDB" id="7865033at2"/>
<evidence type="ECO:0000313" key="3">
    <source>
        <dbReference type="Proteomes" id="UP000276603"/>
    </source>
</evidence>
<proteinExistence type="predicted"/>
<comment type="caution">
    <text evidence="2">The sequence shown here is derived from an EMBL/GenBank/DDBJ whole genome shotgun (WGS) entry which is preliminary data.</text>
</comment>
<protein>
    <submittedName>
        <fullName evidence="2">XRE family transcriptional regulator</fullName>
    </submittedName>
</protein>
<dbReference type="AlphaFoldDB" id="A0A3B0BZW8"/>
<evidence type="ECO:0000259" key="1">
    <source>
        <dbReference type="PROSITE" id="PS50943"/>
    </source>
</evidence>
<accession>A0A3B0BZW8</accession>